<gene>
    <name evidence="1" type="ORF">B0H17DRAFT_955858</name>
</gene>
<dbReference type="EMBL" id="JARKIE010000295">
    <property type="protein sequence ID" value="KAJ7657020.1"/>
    <property type="molecule type" value="Genomic_DNA"/>
</dbReference>
<dbReference type="AlphaFoldDB" id="A0AAD7G588"/>
<evidence type="ECO:0000313" key="2">
    <source>
        <dbReference type="Proteomes" id="UP001221757"/>
    </source>
</evidence>
<evidence type="ECO:0000313" key="1">
    <source>
        <dbReference type="EMBL" id="KAJ7657020.1"/>
    </source>
</evidence>
<feature type="non-terminal residue" evidence="1">
    <location>
        <position position="1"/>
    </location>
</feature>
<protein>
    <submittedName>
        <fullName evidence="1">Uncharacterized protein</fullName>
    </submittedName>
</protein>
<name>A0AAD7G588_MYCRO</name>
<accession>A0AAD7G588</accession>
<comment type="caution">
    <text evidence="1">The sequence shown here is derived from an EMBL/GenBank/DDBJ whole genome shotgun (WGS) entry which is preliminary data.</text>
</comment>
<keyword evidence="2" id="KW-1185">Reference proteome</keyword>
<sequence>VGEALPCGLCGRSGCPECQVLMKANGSGSDMQTKCQYALDFRYKTADEGKSKTACRNVLILCGLFPGPKQDQFVPTVWRYNMPEHLRLQDSEYASPQQPEGIAIPLFV</sequence>
<organism evidence="1 2">
    <name type="scientific">Mycena rosella</name>
    <name type="common">Pink bonnet</name>
    <name type="synonym">Agaricus rosellus</name>
    <dbReference type="NCBI Taxonomy" id="1033263"/>
    <lineage>
        <taxon>Eukaryota</taxon>
        <taxon>Fungi</taxon>
        <taxon>Dikarya</taxon>
        <taxon>Basidiomycota</taxon>
        <taxon>Agaricomycotina</taxon>
        <taxon>Agaricomycetes</taxon>
        <taxon>Agaricomycetidae</taxon>
        <taxon>Agaricales</taxon>
        <taxon>Marasmiineae</taxon>
        <taxon>Mycenaceae</taxon>
        <taxon>Mycena</taxon>
    </lineage>
</organism>
<dbReference type="Proteomes" id="UP001221757">
    <property type="component" value="Unassembled WGS sequence"/>
</dbReference>
<proteinExistence type="predicted"/>
<reference evidence="1" key="1">
    <citation type="submission" date="2023-03" db="EMBL/GenBank/DDBJ databases">
        <title>Massive genome expansion in bonnet fungi (Mycena s.s.) driven by repeated elements and novel gene families across ecological guilds.</title>
        <authorList>
            <consortium name="Lawrence Berkeley National Laboratory"/>
            <person name="Harder C.B."/>
            <person name="Miyauchi S."/>
            <person name="Viragh M."/>
            <person name="Kuo A."/>
            <person name="Thoen E."/>
            <person name="Andreopoulos B."/>
            <person name="Lu D."/>
            <person name="Skrede I."/>
            <person name="Drula E."/>
            <person name="Henrissat B."/>
            <person name="Morin E."/>
            <person name="Kohler A."/>
            <person name="Barry K."/>
            <person name="LaButti K."/>
            <person name="Morin E."/>
            <person name="Salamov A."/>
            <person name="Lipzen A."/>
            <person name="Mereny Z."/>
            <person name="Hegedus B."/>
            <person name="Baldrian P."/>
            <person name="Stursova M."/>
            <person name="Weitz H."/>
            <person name="Taylor A."/>
            <person name="Grigoriev I.V."/>
            <person name="Nagy L.G."/>
            <person name="Martin F."/>
            <person name="Kauserud H."/>
        </authorList>
    </citation>
    <scope>NUCLEOTIDE SEQUENCE</scope>
    <source>
        <strain evidence="1">CBHHK067</strain>
    </source>
</reference>